<dbReference type="EMBL" id="PJBV01000033">
    <property type="protein sequence ID" value="PKH38445.1"/>
    <property type="molecule type" value="Genomic_DNA"/>
</dbReference>
<dbReference type="OrthoDB" id="3404679at2"/>
<keyword evidence="6" id="KW-1185">Reference proteome</keyword>
<dbReference type="GO" id="GO:0016787">
    <property type="term" value="F:hydrolase activity"/>
    <property type="evidence" value="ECO:0007669"/>
    <property type="project" value="UniProtKB-KW"/>
</dbReference>
<dbReference type="InterPro" id="IPR050879">
    <property type="entry name" value="Acyltransferase_3"/>
</dbReference>
<feature type="transmembrane region" description="Helical" evidence="1">
    <location>
        <begin position="294"/>
        <end position="313"/>
    </location>
</feature>
<gene>
    <name evidence="3" type="ORF">CXG46_15440</name>
    <name evidence="4" type="ORF">SAMN05192575_11728</name>
</gene>
<dbReference type="RefSeq" id="WP_091201996.1">
    <property type="nucleotide sequence ID" value="NZ_FOKC01000017.1"/>
</dbReference>
<feature type="transmembrane region" description="Helical" evidence="1">
    <location>
        <begin position="188"/>
        <end position="206"/>
    </location>
</feature>
<protein>
    <submittedName>
        <fullName evidence="3 4">Acyltransferase</fullName>
    </submittedName>
</protein>
<evidence type="ECO:0000313" key="4">
    <source>
        <dbReference type="EMBL" id="SFB48448.1"/>
    </source>
</evidence>
<keyword evidence="4" id="KW-0378">Hydrolase</keyword>
<dbReference type="PANTHER" id="PTHR23028:SF53">
    <property type="entry name" value="ACYL_TRANSF_3 DOMAIN-CONTAINING PROTEIN"/>
    <property type="match status" value="1"/>
</dbReference>
<dbReference type="AlphaFoldDB" id="A0A1I1BI45"/>
<evidence type="ECO:0000259" key="2">
    <source>
        <dbReference type="Pfam" id="PF01757"/>
    </source>
</evidence>
<feature type="transmembrane region" description="Helical" evidence="1">
    <location>
        <begin position="269"/>
        <end position="288"/>
    </location>
</feature>
<name>A0A1I1BI45_9ACTN</name>
<evidence type="ECO:0000256" key="1">
    <source>
        <dbReference type="SAM" id="Phobius"/>
    </source>
</evidence>
<reference evidence="3 6" key="2">
    <citation type="submission" date="2017-12" db="EMBL/GenBank/DDBJ databases">
        <title>Pharmacopeia of the Arctic Ocean.</title>
        <authorList>
            <person name="Collins E."/>
            <person name="Ducluzeau A.-L."/>
        </authorList>
    </citation>
    <scope>NUCLEOTIDE SEQUENCE [LARGE SCALE GENOMIC DNA]</scope>
    <source>
        <strain evidence="3 6">DSM 23325</strain>
    </source>
</reference>
<proteinExistence type="predicted"/>
<keyword evidence="4" id="KW-0012">Acyltransferase</keyword>
<accession>A0A1I1BI45</accession>
<dbReference type="Pfam" id="PF01757">
    <property type="entry name" value="Acyl_transf_3"/>
    <property type="match status" value="1"/>
</dbReference>
<dbReference type="InterPro" id="IPR002656">
    <property type="entry name" value="Acyl_transf_3_dom"/>
</dbReference>
<keyword evidence="1" id="KW-1133">Transmembrane helix</keyword>
<feature type="transmembrane region" description="Helical" evidence="1">
    <location>
        <begin position="158"/>
        <end position="182"/>
    </location>
</feature>
<organism evidence="4 5">
    <name type="scientific">Nocardioides alpinus</name>
    <dbReference type="NCBI Taxonomy" id="748909"/>
    <lineage>
        <taxon>Bacteria</taxon>
        <taxon>Bacillati</taxon>
        <taxon>Actinomycetota</taxon>
        <taxon>Actinomycetes</taxon>
        <taxon>Propionibacteriales</taxon>
        <taxon>Nocardioidaceae</taxon>
        <taxon>Nocardioides</taxon>
    </lineage>
</organism>
<feature type="transmembrane region" description="Helical" evidence="1">
    <location>
        <begin position="218"/>
        <end position="238"/>
    </location>
</feature>
<feature type="transmembrane region" description="Helical" evidence="1">
    <location>
        <begin position="244"/>
        <end position="262"/>
    </location>
</feature>
<dbReference type="Proteomes" id="UP000199113">
    <property type="component" value="Unassembled WGS sequence"/>
</dbReference>
<feature type="domain" description="Acyltransferase 3" evidence="2">
    <location>
        <begin position="9"/>
        <end position="310"/>
    </location>
</feature>
<keyword evidence="1" id="KW-0472">Membrane</keyword>
<feature type="transmembrane region" description="Helical" evidence="1">
    <location>
        <begin position="131"/>
        <end position="151"/>
    </location>
</feature>
<sequence length="334" mass="35843">MTHDGRRLAALDGLRGVAVLMVVADHAGFAGRGSGAMGASGVAVFFVLSGYLITRLVLADRARGAWSMRGFLLARAVRLMPALLVMEVLVVALWVAVGGPTDGLAGEVAASLTYTKNIFFMHFESGLFQHTWSLAVEEQFYLLWPLALPFVVKLRRPVFWLVVAIAASMVTRVIVFVVAGAYATYPTLPTNAFALLLGSCLAIRPVRVPPGAYQRMVPVVGVAAMVLLAVAAGSTYFVLVPIPVSLVAAAVVACAVPGVPLLEGASLRFVGRISYALYLWHWPVLILAGQKYSGWSSLPALLVAFGLATYFTLRVEEPLRLRWRARQSPVVAHA</sequence>
<dbReference type="PANTHER" id="PTHR23028">
    <property type="entry name" value="ACETYLTRANSFERASE"/>
    <property type="match status" value="1"/>
</dbReference>
<dbReference type="GO" id="GO:0016747">
    <property type="term" value="F:acyltransferase activity, transferring groups other than amino-acyl groups"/>
    <property type="evidence" value="ECO:0007669"/>
    <property type="project" value="InterPro"/>
</dbReference>
<dbReference type="GO" id="GO:0016020">
    <property type="term" value="C:membrane"/>
    <property type="evidence" value="ECO:0007669"/>
    <property type="project" value="TreeGrafter"/>
</dbReference>
<evidence type="ECO:0000313" key="6">
    <source>
        <dbReference type="Proteomes" id="UP000233565"/>
    </source>
</evidence>
<dbReference type="EMBL" id="FOKC01000017">
    <property type="protein sequence ID" value="SFB48448.1"/>
    <property type="molecule type" value="Genomic_DNA"/>
</dbReference>
<feature type="transmembrane region" description="Helical" evidence="1">
    <location>
        <begin position="79"/>
        <end position="97"/>
    </location>
</feature>
<evidence type="ECO:0000313" key="3">
    <source>
        <dbReference type="EMBL" id="PKH38445.1"/>
    </source>
</evidence>
<dbReference type="GO" id="GO:0009103">
    <property type="term" value="P:lipopolysaccharide biosynthetic process"/>
    <property type="evidence" value="ECO:0007669"/>
    <property type="project" value="TreeGrafter"/>
</dbReference>
<evidence type="ECO:0000313" key="5">
    <source>
        <dbReference type="Proteomes" id="UP000199113"/>
    </source>
</evidence>
<keyword evidence="4" id="KW-0808">Transferase</keyword>
<dbReference type="STRING" id="748909.SAMN05192575_11728"/>
<keyword evidence="1" id="KW-0812">Transmembrane</keyword>
<dbReference type="Proteomes" id="UP000233565">
    <property type="component" value="Unassembled WGS sequence"/>
</dbReference>
<feature type="transmembrane region" description="Helical" evidence="1">
    <location>
        <begin position="36"/>
        <end position="58"/>
    </location>
</feature>
<reference evidence="4" key="1">
    <citation type="submission" date="2016-10" db="EMBL/GenBank/DDBJ databases">
        <authorList>
            <person name="de Groot N.N."/>
        </authorList>
    </citation>
    <scope>NUCLEOTIDE SEQUENCE [LARGE SCALE GENOMIC DNA]</scope>
    <source>
        <strain evidence="4">CGMCC 1.10697</strain>
    </source>
</reference>